<evidence type="ECO:0000313" key="1">
    <source>
        <dbReference type="EMBL" id="KAG8516777.1"/>
    </source>
</evidence>
<comment type="caution">
    <text evidence="1">The sequence shown here is derived from an EMBL/GenBank/DDBJ whole genome shotgun (WGS) entry which is preliminary data.</text>
</comment>
<protein>
    <submittedName>
        <fullName evidence="1">Uncharacterized protein</fullName>
    </submittedName>
</protein>
<organism evidence="1 2">
    <name type="scientific">Galemys pyrenaicus</name>
    <name type="common">Iberian desman</name>
    <name type="synonym">Pyrenean desman</name>
    <dbReference type="NCBI Taxonomy" id="202257"/>
    <lineage>
        <taxon>Eukaryota</taxon>
        <taxon>Metazoa</taxon>
        <taxon>Chordata</taxon>
        <taxon>Craniata</taxon>
        <taxon>Vertebrata</taxon>
        <taxon>Euteleostomi</taxon>
        <taxon>Mammalia</taxon>
        <taxon>Eutheria</taxon>
        <taxon>Laurasiatheria</taxon>
        <taxon>Eulipotyphla</taxon>
        <taxon>Talpidae</taxon>
        <taxon>Galemys</taxon>
    </lineage>
</organism>
<dbReference type="EMBL" id="JAGFMF010011668">
    <property type="protein sequence ID" value="KAG8516777.1"/>
    <property type="molecule type" value="Genomic_DNA"/>
</dbReference>
<dbReference type="AlphaFoldDB" id="A0A8J6ADE2"/>
<feature type="non-terminal residue" evidence="1">
    <location>
        <position position="125"/>
    </location>
</feature>
<proteinExistence type="predicted"/>
<gene>
    <name evidence="1" type="ORF">J0S82_011637</name>
</gene>
<dbReference type="Proteomes" id="UP000700334">
    <property type="component" value="Unassembled WGS sequence"/>
</dbReference>
<sequence length="125" mass="13759">AKAEKEVIKEKKADVGGKTKKAKIQTTKQGKSQCSQNPVLAELAYIPDLLCIPERSYTRGHIRQLSPGLKRKKAGQGLATWDWTSVPQLSSPAEPEICQHHSTKVIVSDVEDPKASHLCLFQEVA</sequence>
<reference evidence="1" key="1">
    <citation type="journal article" date="2021" name="Evol. Appl.">
        <title>The genome of the Pyrenean desman and the effects of bottlenecks and inbreeding on the genomic landscape of an endangered species.</title>
        <authorList>
            <person name="Escoda L."/>
            <person name="Castresana J."/>
        </authorList>
    </citation>
    <scope>NUCLEOTIDE SEQUENCE</scope>
    <source>
        <strain evidence="1">IBE-C5619</strain>
    </source>
</reference>
<name>A0A8J6ADE2_GALPY</name>
<keyword evidence="2" id="KW-1185">Reference proteome</keyword>
<accession>A0A8J6ADE2</accession>
<evidence type="ECO:0000313" key="2">
    <source>
        <dbReference type="Proteomes" id="UP000700334"/>
    </source>
</evidence>